<protein>
    <submittedName>
        <fullName evidence="2">Uncharacterized protein</fullName>
    </submittedName>
</protein>
<evidence type="ECO:0000313" key="2">
    <source>
        <dbReference type="EMBL" id="ORY97064.1"/>
    </source>
</evidence>
<keyword evidence="1" id="KW-0812">Transmembrane</keyword>
<proteinExistence type="predicted"/>
<accession>A0A1X2HDV9</accession>
<comment type="caution">
    <text evidence="2">The sequence shown here is derived from an EMBL/GenBank/DDBJ whole genome shotgun (WGS) entry which is preliminary data.</text>
</comment>
<gene>
    <name evidence="2" type="ORF">BCR42DRAFT_430470</name>
</gene>
<feature type="transmembrane region" description="Helical" evidence="1">
    <location>
        <begin position="52"/>
        <end position="74"/>
    </location>
</feature>
<dbReference type="PROSITE" id="PS51257">
    <property type="entry name" value="PROKAR_LIPOPROTEIN"/>
    <property type="match status" value="1"/>
</dbReference>
<evidence type="ECO:0000313" key="3">
    <source>
        <dbReference type="Proteomes" id="UP000193560"/>
    </source>
</evidence>
<dbReference type="AlphaFoldDB" id="A0A1X2HDV9"/>
<keyword evidence="3" id="KW-1185">Reference proteome</keyword>
<keyword evidence="1" id="KW-1133">Transmembrane helix</keyword>
<dbReference type="Proteomes" id="UP000193560">
    <property type="component" value="Unassembled WGS sequence"/>
</dbReference>
<evidence type="ECO:0000256" key="1">
    <source>
        <dbReference type="SAM" id="Phobius"/>
    </source>
</evidence>
<feature type="transmembrane region" description="Helical" evidence="1">
    <location>
        <begin position="12"/>
        <end position="32"/>
    </location>
</feature>
<reference evidence="2 3" key="1">
    <citation type="submission" date="2016-07" db="EMBL/GenBank/DDBJ databases">
        <title>Pervasive Adenine N6-methylation of Active Genes in Fungi.</title>
        <authorList>
            <consortium name="DOE Joint Genome Institute"/>
            <person name="Mondo S.J."/>
            <person name="Dannebaum R.O."/>
            <person name="Kuo R.C."/>
            <person name="Labutti K."/>
            <person name="Haridas S."/>
            <person name="Kuo A."/>
            <person name="Salamov A."/>
            <person name="Ahrendt S.R."/>
            <person name="Lipzen A."/>
            <person name="Sullivan W."/>
            <person name="Andreopoulos W.B."/>
            <person name="Clum A."/>
            <person name="Lindquist E."/>
            <person name="Daum C."/>
            <person name="Ramamoorthy G.K."/>
            <person name="Gryganskyi A."/>
            <person name="Culley D."/>
            <person name="Magnuson J.K."/>
            <person name="James T.Y."/>
            <person name="O'Malley M.A."/>
            <person name="Stajich J.E."/>
            <person name="Spatafora J.W."/>
            <person name="Visel A."/>
            <person name="Grigoriev I.V."/>
        </authorList>
    </citation>
    <scope>NUCLEOTIDE SEQUENCE [LARGE SCALE GENOMIC DNA]</scope>
    <source>
        <strain evidence="2 3">NRRL 1336</strain>
    </source>
</reference>
<keyword evidence="1" id="KW-0472">Membrane</keyword>
<sequence>MDRPQLHLVKRIRFLFLMMVMGACLELDFTWKGVYTTSLWIDTSSFVELTDLLVFLLTWFLTTPFASQVPSSVWTRKESIQRKDNITNTI</sequence>
<name>A0A1X2HDV9_9FUNG</name>
<dbReference type="EMBL" id="MCGE01000068">
    <property type="protein sequence ID" value="ORY97064.1"/>
    <property type="molecule type" value="Genomic_DNA"/>
</dbReference>
<organism evidence="2 3">
    <name type="scientific">Absidia repens</name>
    <dbReference type="NCBI Taxonomy" id="90262"/>
    <lineage>
        <taxon>Eukaryota</taxon>
        <taxon>Fungi</taxon>
        <taxon>Fungi incertae sedis</taxon>
        <taxon>Mucoromycota</taxon>
        <taxon>Mucoromycotina</taxon>
        <taxon>Mucoromycetes</taxon>
        <taxon>Mucorales</taxon>
        <taxon>Cunninghamellaceae</taxon>
        <taxon>Absidia</taxon>
    </lineage>
</organism>